<keyword evidence="9" id="KW-0520">NAD</keyword>
<comment type="catalytic activity">
    <reaction evidence="8 9">
        <text>a ubiquinone + NADH + 5 H(+)(in) = a ubiquinol + NAD(+) + 4 H(+)(out)</text>
        <dbReference type="Rhea" id="RHEA:29091"/>
        <dbReference type="Rhea" id="RHEA-COMP:9565"/>
        <dbReference type="Rhea" id="RHEA-COMP:9566"/>
        <dbReference type="ChEBI" id="CHEBI:15378"/>
        <dbReference type="ChEBI" id="CHEBI:16389"/>
        <dbReference type="ChEBI" id="CHEBI:17976"/>
        <dbReference type="ChEBI" id="CHEBI:57540"/>
        <dbReference type="ChEBI" id="CHEBI:57945"/>
        <dbReference type="EC" id="7.1.1.2"/>
    </reaction>
</comment>
<reference evidence="10" key="1">
    <citation type="submission" date="2022-03" db="EMBL/GenBank/DDBJ databases">
        <authorList>
            <person name="Qi Y."/>
            <person name="Sun J."/>
        </authorList>
    </citation>
    <scope>NUCLEOTIDE SEQUENCE</scope>
</reference>
<keyword evidence="9 10" id="KW-0496">Mitochondrion</keyword>
<evidence type="ECO:0000256" key="5">
    <source>
        <dbReference type="ARBA" id="ARBA00022692"/>
    </source>
</evidence>
<name>A0AA96HR25_9GAST</name>
<keyword evidence="6 9" id="KW-1133">Transmembrane helix</keyword>
<evidence type="ECO:0000256" key="2">
    <source>
        <dbReference type="ARBA" id="ARBA00008472"/>
    </source>
</evidence>
<feature type="transmembrane region" description="Helical" evidence="9">
    <location>
        <begin position="6"/>
        <end position="26"/>
    </location>
</feature>
<comment type="function">
    <text evidence="9">Core subunit of the mitochondrial membrane respiratory chain NADH dehydrogenase (Complex I) which catalyzes electron transfer from NADH through the respiratory chain, using ubiquinone as an electron acceptor. Essential for the catalytic activity of complex I.</text>
</comment>
<comment type="subcellular location">
    <subcellularLocation>
        <location evidence="1">Membrane</location>
    </subcellularLocation>
    <subcellularLocation>
        <location evidence="9">Mitochondrion membrane</location>
        <topology evidence="9">Multi-pass membrane protein</topology>
    </subcellularLocation>
</comment>
<dbReference type="Pfam" id="PF00507">
    <property type="entry name" value="Oxidored_q4"/>
    <property type="match status" value="1"/>
</dbReference>
<evidence type="ECO:0000256" key="1">
    <source>
        <dbReference type="ARBA" id="ARBA00004370"/>
    </source>
</evidence>
<evidence type="ECO:0000256" key="8">
    <source>
        <dbReference type="ARBA" id="ARBA00049551"/>
    </source>
</evidence>
<keyword evidence="9" id="KW-0679">Respiratory chain</keyword>
<keyword evidence="9" id="KW-0830">Ubiquinone</keyword>
<dbReference type="EMBL" id="ON117508">
    <property type="protein sequence ID" value="WNO18587.1"/>
    <property type="molecule type" value="Genomic_DNA"/>
</dbReference>
<comment type="similarity">
    <text evidence="2 9">Belongs to the complex I subunit 3 family.</text>
</comment>
<evidence type="ECO:0000313" key="10">
    <source>
        <dbReference type="EMBL" id="WNO18587.1"/>
    </source>
</evidence>
<dbReference type="GO" id="GO:0031966">
    <property type="term" value="C:mitochondrial membrane"/>
    <property type="evidence" value="ECO:0007669"/>
    <property type="project" value="UniProtKB-SubCell"/>
</dbReference>
<geneLocation type="mitochondrion" evidence="10"/>
<proteinExistence type="inferred from homology"/>
<evidence type="ECO:0000256" key="6">
    <source>
        <dbReference type="ARBA" id="ARBA00022989"/>
    </source>
</evidence>
<dbReference type="AlphaFoldDB" id="A0AA96HR25"/>
<evidence type="ECO:0000256" key="7">
    <source>
        <dbReference type="ARBA" id="ARBA00023136"/>
    </source>
</evidence>
<sequence>MMAFFYAMVAVVVLFFFVLLVGWLLGARAYESRSKSSSFECGFDAFNEHRIPFSFRFFLLSVVFLVFDVEVVLLYPFVSLGVGEVDVSTAVSFYIFLFILFFGLFHEWKEGSLDWMT</sequence>
<dbReference type="Gene3D" id="1.20.58.1610">
    <property type="entry name" value="NADH:ubiquinone/plastoquinone oxidoreductase, chain 3"/>
    <property type="match status" value="1"/>
</dbReference>
<gene>
    <name evidence="10" type="primary">ND3</name>
</gene>
<keyword evidence="4 9" id="KW-0813">Transport</keyword>
<organism evidence="10">
    <name type="scientific">Iothia sp</name>
    <dbReference type="NCBI Taxonomy" id="3071114"/>
    <lineage>
        <taxon>Eukaryota</taxon>
        <taxon>Metazoa</taxon>
        <taxon>Spiralia</taxon>
        <taxon>Lophotrochozoa</taxon>
        <taxon>Mollusca</taxon>
        <taxon>Gastropoda</taxon>
        <taxon>Patellogastropoda</taxon>
        <taxon>Lottioidea</taxon>
        <taxon>Lepetidae</taxon>
        <taxon>Iothia</taxon>
    </lineage>
</organism>
<feature type="transmembrane region" description="Helical" evidence="9">
    <location>
        <begin position="57"/>
        <end position="78"/>
    </location>
</feature>
<keyword evidence="9" id="KW-1278">Translocase</keyword>
<feature type="transmembrane region" description="Helical" evidence="9">
    <location>
        <begin position="90"/>
        <end position="108"/>
    </location>
</feature>
<dbReference type="InterPro" id="IPR038430">
    <property type="entry name" value="NDAH_ubi_oxred_su3_sf"/>
</dbReference>
<evidence type="ECO:0000256" key="3">
    <source>
        <dbReference type="ARBA" id="ARBA00021007"/>
    </source>
</evidence>
<dbReference type="PANTHER" id="PTHR11058">
    <property type="entry name" value="NADH-UBIQUINONE OXIDOREDUCTASE CHAIN 3"/>
    <property type="match status" value="1"/>
</dbReference>
<dbReference type="InterPro" id="IPR000440">
    <property type="entry name" value="NADH_UbQ/plastoQ_OxRdtase_su3"/>
</dbReference>
<dbReference type="EC" id="7.1.1.2" evidence="9"/>
<accession>A0AA96HR25</accession>
<keyword evidence="7 9" id="KW-0472">Membrane</keyword>
<dbReference type="GO" id="GO:0008137">
    <property type="term" value="F:NADH dehydrogenase (ubiquinone) activity"/>
    <property type="evidence" value="ECO:0007669"/>
    <property type="project" value="UniProtKB-UniRule"/>
</dbReference>
<protein>
    <recommendedName>
        <fullName evidence="3 9">NADH-ubiquinone oxidoreductase chain 3</fullName>
        <ecNumber evidence="9">7.1.1.2</ecNumber>
    </recommendedName>
</protein>
<evidence type="ECO:0000256" key="4">
    <source>
        <dbReference type="ARBA" id="ARBA00022448"/>
    </source>
</evidence>
<keyword evidence="9" id="KW-0249">Electron transport</keyword>
<evidence type="ECO:0000256" key="9">
    <source>
        <dbReference type="RuleBase" id="RU003640"/>
    </source>
</evidence>
<dbReference type="GO" id="GO:0030964">
    <property type="term" value="C:NADH dehydrogenase complex"/>
    <property type="evidence" value="ECO:0007669"/>
    <property type="project" value="TreeGrafter"/>
</dbReference>
<keyword evidence="5 9" id="KW-0812">Transmembrane</keyword>
<dbReference type="PANTHER" id="PTHR11058:SF9">
    <property type="entry name" value="NADH-UBIQUINONE OXIDOREDUCTASE CHAIN 3"/>
    <property type="match status" value="1"/>
</dbReference>